<accession>A0A934MJR5</accession>
<dbReference type="Proteomes" id="UP000609531">
    <property type="component" value="Unassembled WGS sequence"/>
</dbReference>
<dbReference type="EMBL" id="JAEKJA010000032">
    <property type="protein sequence ID" value="MBJ3778586.1"/>
    <property type="molecule type" value="Genomic_DNA"/>
</dbReference>
<protein>
    <submittedName>
        <fullName evidence="2">GSCFA domain-containing protein</fullName>
    </submittedName>
</protein>
<organism evidence="2 3">
    <name type="scientific">Acuticoccus mangrovi</name>
    <dbReference type="NCBI Taxonomy" id="2796142"/>
    <lineage>
        <taxon>Bacteria</taxon>
        <taxon>Pseudomonadati</taxon>
        <taxon>Pseudomonadota</taxon>
        <taxon>Alphaproteobacteria</taxon>
        <taxon>Hyphomicrobiales</taxon>
        <taxon>Amorphaceae</taxon>
        <taxon>Acuticoccus</taxon>
    </lineage>
</organism>
<reference evidence="2" key="1">
    <citation type="submission" date="2020-12" db="EMBL/GenBank/DDBJ databases">
        <title>Bacterial taxonomy.</title>
        <authorList>
            <person name="Pan X."/>
        </authorList>
    </citation>
    <scope>NUCLEOTIDE SEQUENCE</scope>
    <source>
        <strain evidence="2">B2012</strain>
    </source>
</reference>
<dbReference type="InterPro" id="IPR014982">
    <property type="entry name" value="GSCFA"/>
</dbReference>
<comment type="caution">
    <text evidence="2">The sequence shown here is derived from an EMBL/GenBank/DDBJ whole genome shotgun (WGS) entry which is preliminary data.</text>
</comment>
<evidence type="ECO:0000259" key="1">
    <source>
        <dbReference type="Pfam" id="PF08885"/>
    </source>
</evidence>
<evidence type="ECO:0000313" key="2">
    <source>
        <dbReference type="EMBL" id="MBJ3778586.1"/>
    </source>
</evidence>
<feature type="domain" description="GSCFA" evidence="1">
    <location>
        <begin position="42"/>
        <end position="307"/>
    </location>
</feature>
<gene>
    <name evidence="2" type="ORF">JCR33_22990</name>
</gene>
<sequence>MSHPYADIPDYRHWRRAPGAADPGNLDPVVATKFAITPEEPVASAGSCFAQHVSEHLRRCGLNSLVTEKAPDFVFPRLRQQLQYGVFTTRSGNVYTARQLRQLFDRAYGRFEPEAVAWEAGDELVDPFRPNVSRYVSESELLADRERHFAAVRAMVETLDIFVFTLGLTETWADRDGAVFPLAPGVAGGDFDATRHHLLTLGVDEVVDDMRAAIATIRTHNPAAKVILTVSPVPLMATALDRHVLTSTTHSKAILRVAAQTLADADPLIDYFPSYEIITAPHTRGSYYAEDAREVTPLGVAHVMRVFLKHYVGETTAETLAAKVAKGHARKKGGKRPGSVESAKHIIDAICDEDALRDVR</sequence>
<dbReference type="RefSeq" id="WP_198884492.1">
    <property type="nucleotide sequence ID" value="NZ_JAEKJA010000032.1"/>
</dbReference>
<evidence type="ECO:0000313" key="3">
    <source>
        <dbReference type="Proteomes" id="UP000609531"/>
    </source>
</evidence>
<name>A0A934MJR5_9HYPH</name>
<proteinExistence type="predicted"/>
<dbReference type="Pfam" id="PF08885">
    <property type="entry name" value="GSCFA"/>
    <property type="match status" value="1"/>
</dbReference>
<dbReference type="AlphaFoldDB" id="A0A934MJR5"/>
<keyword evidence="3" id="KW-1185">Reference proteome</keyword>